<dbReference type="AlphaFoldDB" id="A0A2S5KN11"/>
<protein>
    <recommendedName>
        <fullName evidence="5">Methylthioribose-1-phosphate isomerase</fullName>
        <shortName evidence="5">M1Pi</shortName>
        <shortName evidence="5">MTR-1-P isomerase</shortName>
        <ecNumber evidence="5">5.3.1.23</ecNumber>
    </recommendedName>
    <alternativeName>
        <fullName evidence="5">S-methyl-5-thioribose-1-phosphate isomerase</fullName>
    </alternativeName>
</protein>
<dbReference type="Gene3D" id="3.40.50.10470">
    <property type="entry name" value="Translation initiation factor eif-2b, domain 2"/>
    <property type="match status" value="1"/>
</dbReference>
<feature type="site" description="Transition state stabilizer" evidence="5">
    <location>
        <position position="147"/>
    </location>
</feature>
<dbReference type="NCBIfam" id="NF004326">
    <property type="entry name" value="PRK05720.1"/>
    <property type="match status" value="1"/>
</dbReference>
<dbReference type="FunFam" id="3.40.50.10470:FF:000006">
    <property type="entry name" value="Methylthioribose-1-phosphate isomerase"/>
    <property type="match status" value="1"/>
</dbReference>
<dbReference type="InterPro" id="IPR027363">
    <property type="entry name" value="M1Pi_N"/>
</dbReference>
<feature type="binding site" evidence="5">
    <location>
        <begin position="237"/>
        <end position="238"/>
    </location>
    <ligand>
        <name>substrate</name>
    </ligand>
</feature>
<keyword evidence="1 5" id="KW-0413">Isomerase</keyword>
<dbReference type="GO" id="GO:0019509">
    <property type="term" value="P:L-methionine salvage from methylthioadenosine"/>
    <property type="evidence" value="ECO:0007669"/>
    <property type="project" value="UniProtKB-UniRule"/>
</dbReference>
<dbReference type="SUPFAM" id="SSF100950">
    <property type="entry name" value="NagB/RpiA/CoA transferase-like"/>
    <property type="match status" value="1"/>
</dbReference>
<evidence type="ECO:0000313" key="7">
    <source>
        <dbReference type="Proteomes" id="UP000238196"/>
    </source>
</evidence>
<evidence type="ECO:0000256" key="5">
    <source>
        <dbReference type="HAMAP-Rule" id="MF_01678"/>
    </source>
</evidence>
<dbReference type="Gene3D" id="1.20.120.420">
    <property type="entry name" value="translation initiation factor eif-2b, domain 1"/>
    <property type="match status" value="1"/>
</dbReference>
<feature type="binding site" evidence="5">
    <location>
        <position position="86"/>
    </location>
    <ligand>
        <name>substrate</name>
    </ligand>
</feature>
<comment type="pathway">
    <text evidence="5">Amino-acid biosynthesis; L-methionine biosynthesis via salvage pathway; L-methionine from S-methyl-5-thio-alpha-D-ribose 1-phosphate: step 1/6.</text>
</comment>
<comment type="similarity">
    <text evidence="5">Belongs to the EIF-2B alpha/beta/delta subunits family. MtnA subfamily.</text>
</comment>
<name>A0A2S5KN11_9PROT</name>
<dbReference type="InterPro" id="IPR000649">
    <property type="entry name" value="IF-2B-related"/>
</dbReference>
<sequence>MKDLLATSVKYEQGRLWVLDQHALPHQENWLPCDSVDAMVAMIKALQIRGAPLIGVGASLLLAHLAEQGADREQLEQGALTLRAARPTAVNLMHCMDRMLTSLKQNDRVALVRTAEAIFEEDIKLCNRIAENGAALFGSGQRLLTHCNTGRLATAGAGTALGVIYKLAEQGKAPHVWVDETRPLLQGGRLTTWELAKYGISHTLQCDNMAGILLRDGKVDAVLVGADRIARNGDFANKVGTYSLAVLAHFHKVPFYVVAPYTTVDVDCADGTQIPIEQRDGAEVQGVSGSFGSVEWAPADTEVFNPAFDVTPAALVTGWILDTGIYSQDEIRNGALLALEAA</sequence>
<dbReference type="Proteomes" id="UP000238196">
    <property type="component" value="Unassembled WGS sequence"/>
</dbReference>
<dbReference type="EMBL" id="PRLP01000055">
    <property type="protein sequence ID" value="PPC76237.1"/>
    <property type="molecule type" value="Genomic_DNA"/>
</dbReference>
<dbReference type="OrthoDB" id="9803436at2"/>
<evidence type="ECO:0000256" key="2">
    <source>
        <dbReference type="ARBA" id="ARBA00050906"/>
    </source>
</evidence>
<feature type="active site" description="Proton donor" evidence="5">
    <location>
        <position position="227"/>
    </location>
</feature>
<dbReference type="Pfam" id="PF01008">
    <property type="entry name" value="IF-2B"/>
    <property type="match status" value="1"/>
</dbReference>
<dbReference type="InterPro" id="IPR037171">
    <property type="entry name" value="NagB/RpiA_transferase-like"/>
</dbReference>
<gene>
    <name evidence="5 6" type="primary">mtnA</name>
    <name evidence="6" type="ORF">C4K68_16505</name>
</gene>
<organism evidence="6 7">
    <name type="scientific">Proteobacteria bacterium 228</name>
    <dbReference type="NCBI Taxonomy" id="2083153"/>
    <lineage>
        <taxon>Bacteria</taxon>
        <taxon>Pseudomonadati</taxon>
        <taxon>Pseudomonadota</taxon>
    </lineage>
</organism>
<proteinExistence type="inferred from homology"/>
<accession>A0A2S5KN11</accession>
<comment type="catalytic activity">
    <reaction evidence="3">
        <text>5-(methylsulfanyl)-alpha-D-ribose 1-phosphate = 5-(methylsulfanyl)-D-ribulose 1-phosphate</text>
        <dbReference type="Rhea" id="RHEA:19989"/>
        <dbReference type="ChEBI" id="CHEBI:58533"/>
        <dbReference type="ChEBI" id="CHEBI:58548"/>
        <dbReference type="EC" id="5.3.1.23"/>
    </reaction>
    <physiologicalReaction direction="left-to-right" evidence="3">
        <dbReference type="Rhea" id="RHEA:19990"/>
    </physiologicalReaction>
</comment>
<comment type="caution">
    <text evidence="6">The sequence shown here is derived from an EMBL/GenBank/DDBJ whole genome shotgun (WGS) entry which is preliminary data.</text>
</comment>
<dbReference type="InterPro" id="IPR042529">
    <property type="entry name" value="IF_2B-like_C"/>
</dbReference>
<keyword evidence="5" id="KW-0486">Methionine biosynthesis</keyword>
<evidence type="ECO:0000313" key="6">
    <source>
        <dbReference type="EMBL" id="PPC76237.1"/>
    </source>
</evidence>
<dbReference type="NCBIfam" id="TIGR00512">
    <property type="entry name" value="salvage_mtnA"/>
    <property type="match status" value="1"/>
</dbReference>
<comment type="function">
    <text evidence="4">Catalyzes the interconversion of methylthioribose-1-phosphate (MTR-1-P) into methylthioribulose-1-phosphate (MTRu-1-P). Also catalyzes the interconversion of 5-deoxyribose 1-phosphate and 5-deoxyribulose 1-phosphate. Part of a bifunctional DHAP-shunt salvage pathway for SAM by-products.</text>
</comment>
<evidence type="ECO:0000256" key="1">
    <source>
        <dbReference type="ARBA" id="ARBA00023235"/>
    </source>
</evidence>
<keyword evidence="5" id="KW-0028">Amino-acid biosynthesis</keyword>
<dbReference type="EC" id="5.3.1.23" evidence="5"/>
<dbReference type="InterPro" id="IPR005251">
    <property type="entry name" value="IF-M1Pi"/>
</dbReference>
<dbReference type="HAMAP" id="MF_01678">
    <property type="entry name" value="Salvage_MtnA"/>
    <property type="match status" value="1"/>
</dbReference>
<reference evidence="6 7" key="1">
    <citation type="submission" date="2018-02" db="EMBL/GenBank/DDBJ databases">
        <title>novel marine gammaproteobacteria from coastal saline agro ecosystem.</title>
        <authorList>
            <person name="Krishnan R."/>
            <person name="Ramesh Kumar N."/>
        </authorList>
    </citation>
    <scope>NUCLEOTIDE SEQUENCE [LARGE SCALE GENOMIC DNA]</scope>
    <source>
        <strain evidence="6 7">228</strain>
    </source>
</reference>
<comment type="catalytic activity">
    <reaction evidence="2">
        <text>5-deoxy-alpha-D-ribose 1-phosphate = 5-deoxy-D-ribulose 1-phosphate</text>
        <dbReference type="Rhea" id="RHEA:61296"/>
        <dbReference type="ChEBI" id="CHEBI:58749"/>
        <dbReference type="ChEBI" id="CHEBI:144504"/>
    </reaction>
    <physiologicalReaction direction="left-to-right" evidence="2">
        <dbReference type="Rhea" id="RHEA:61297"/>
    </physiologicalReaction>
</comment>
<dbReference type="GO" id="GO:0046523">
    <property type="term" value="F:S-methyl-5-thioribose-1-phosphate isomerase activity"/>
    <property type="evidence" value="ECO:0007669"/>
    <property type="project" value="UniProtKB-UniRule"/>
</dbReference>
<feature type="binding site" evidence="5">
    <location>
        <begin position="49"/>
        <end position="51"/>
    </location>
    <ligand>
        <name>substrate</name>
    </ligand>
</feature>
<dbReference type="UniPathway" id="UPA00904">
    <property type="reaction ID" value="UER00874"/>
</dbReference>
<dbReference type="PANTHER" id="PTHR43475">
    <property type="entry name" value="METHYLTHIORIBOSE-1-PHOSPHATE ISOMERASE"/>
    <property type="match status" value="1"/>
</dbReference>
<evidence type="ECO:0000256" key="3">
    <source>
        <dbReference type="ARBA" id="ARBA00051169"/>
    </source>
</evidence>
<dbReference type="NCBIfam" id="TIGR00524">
    <property type="entry name" value="eIF-2B_rel"/>
    <property type="match status" value="1"/>
</dbReference>
<feature type="binding site" evidence="5">
    <location>
        <position position="186"/>
    </location>
    <ligand>
        <name>substrate</name>
    </ligand>
</feature>
<evidence type="ECO:0000256" key="4">
    <source>
        <dbReference type="ARBA" id="ARBA00058145"/>
    </source>
</evidence>
<dbReference type="InterPro" id="IPR011559">
    <property type="entry name" value="Initiation_fac_2B_a/b/d"/>
</dbReference>
<dbReference type="PANTHER" id="PTHR43475:SF1">
    <property type="entry name" value="METHYLTHIORIBOSE-1-PHOSPHATE ISOMERASE"/>
    <property type="match status" value="1"/>
</dbReference>